<keyword evidence="1" id="KW-0732">Signal</keyword>
<dbReference type="EMBL" id="CAQI01000041">
    <property type="protein sequence ID" value="CCQ45890.1"/>
    <property type="molecule type" value="Genomic_DNA"/>
</dbReference>
<dbReference type="CDD" id="cd08567">
    <property type="entry name" value="GDPD_SpGDE_like"/>
    <property type="match status" value="1"/>
</dbReference>
<dbReference type="PANTHER" id="PTHR46211:SF14">
    <property type="entry name" value="GLYCEROPHOSPHODIESTER PHOSPHODIESTERASE"/>
    <property type="match status" value="1"/>
</dbReference>
<keyword evidence="4" id="KW-1185">Reference proteome</keyword>
<evidence type="ECO:0000313" key="4">
    <source>
        <dbReference type="Proteomes" id="UP000035722"/>
    </source>
</evidence>
<dbReference type="Proteomes" id="UP000035722">
    <property type="component" value="Unassembled WGS sequence"/>
</dbReference>
<dbReference type="SUPFAM" id="SSF51695">
    <property type="entry name" value="PLC-like phosphodiesterases"/>
    <property type="match status" value="1"/>
</dbReference>
<feature type="signal peptide" evidence="1">
    <location>
        <begin position="1"/>
        <end position="26"/>
    </location>
</feature>
<dbReference type="RefSeq" id="WP_050054855.1">
    <property type="nucleotide sequence ID" value="NZ_CAQI01000041.1"/>
</dbReference>
<gene>
    <name evidence="3" type="primary">glpQ2</name>
    <name evidence="3" type="ORF">ARTSIC4J27_1850</name>
</gene>
<dbReference type="PROSITE" id="PS51704">
    <property type="entry name" value="GP_PDE"/>
    <property type="match status" value="1"/>
</dbReference>
<dbReference type="Pfam" id="PF03009">
    <property type="entry name" value="GDPD"/>
    <property type="match status" value="1"/>
</dbReference>
<proteinExistence type="predicted"/>
<dbReference type="GO" id="GO:0006629">
    <property type="term" value="P:lipid metabolic process"/>
    <property type="evidence" value="ECO:0007669"/>
    <property type="project" value="InterPro"/>
</dbReference>
<protein>
    <submittedName>
        <fullName evidence="3">Glycerophosphoryl diester phosphodiesterase family protein</fullName>
    </submittedName>
</protein>
<evidence type="ECO:0000259" key="2">
    <source>
        <dbReference type="PROSITE" id="PS51704"/>
    </source>
</evidence>
<feature type="chain" id="PRO_5001529728" evidence="1">
    <location>
        <begin position="27"/>
        <end position="360"/>
    </location>
</feature>
<organism evidence="3 4">
    <name type="scientific">Pseudarthrobacter siccitolerans</name>
    <dbReference type="NCBI Taxonomy" id="861266"/>
    <lineage>
        <taxon>Bacteria</taxon>
        <taxon>Bacillati</taxon>
        <taxon>Actinomycetota</taxon>
        <taxon>Actinomycetes</taxon>
        <taxon>Micrococcales</taxon>
        <taxon>Micrococcaceae</taxon>
        <taxon>Pseudarthrobacter</taxon>
    </lineage>
</organism>
<reference evidence="4" key="1">
    <citation type="journal article" date="2014" name="Genome Announc.">
        <title>Genome Sequence of Arthrobacter siccitolerans 4J27, a Xeroprotectant-Producing Desiccation-Tolerant Microorganism.</title>
        <authorList>
            <person name="Manzanera M."/>
            <person name="Santa-Cruz-Calvo L."/>
            <person name="Vilchez J.I."/>
            <person name="Garcia-Fontana C."/>
            <person name="Silva-Castro G.A."/>
            <person name="Calvo C."/>
            <person name="Gonzalez-Lopez J."/>
        </authorList>
    </citation>
    <scope>NUCLEOTIDE SEQUENCE [LARGE SCALE GENOMIC DNA]</scope>
    <source>
        <strain evidence="4">4J27</strain>
    </source>
</reference>
<dbReference type="InterPro" id="IPR030395">
    <property type="entry name" value="GP_PDE_dom"/>
</dbReference>
<comment type="caution">
    <text evidence="3">The sequence shown here is derived from an EMBL/GenBank/DDBJ whole genome shotgun (WGS) entry which is preliminary data.</text>
</comment>
<name>A0A024H127_9MICC</name>
<dbReference type="InterPro" id="IPR017946">
    <property type="entry name" value="PLC-like_Pdiesterase_TIM-brl"/>
</dbReference>
<sequence length="360" mass="38784">MKYTKLLTAAALTAGLALGTTLPAQAADTNPNGMDNRFDLQAHRGGLGLTVESTLASFAKGLETGVSTLELDLQITKDGREVVTHDRKISGLKCQDTAPVTAGDPQFPYVGKYIKDLTFDQVRSLDCGSLTLANYPGQQASPGAKMPTLAEVFDLTKQYRASQVKFNIETKVEAGAPEQTAPREQFVDVAIREIRAANMEHRVSIQSFDWGALRLVQEREPGLRTVALTNKDFLQAGQHGASPWLGGIDSDDFGGDLVDAAASLGFDAISPVHGNPQNGKVTDAGYVPYVTADMVERAHAKGMQVIPWTVNDQPTMRALIEAGVDGLITDYPDRLRDVMAERSLKLPKQYTLEPGEPAAS</sequence>
<dbReference type="PANTHER" id="PTHR46211">
    <property type="entry name" value="GLYCEROPHOSPHORYL DIESTER PHOSPHODIESTERASE"/>
    <property type="match status" value="1"/>
</dbReference>
<dbReference type="OrthoDB" id="9758957at2"/>
<dbReference type="STRING" id="861266.ARTSIC4J27_1850"/>
<dbReference type="Gene3D" id="3.20.20.190">
    <property type="entry name" value="Phosphatidylinositol (PI) phosphodiesterase"/>
    <property type="match status" value="1"/>
</dbReference>
<evidence type="ECO:0000256" key="1">
    <source>
        <dbReference type="SAM" id="SignalP"/>
    </source>
</evidence>
<dbReference type="GO" id="GO:0008081">
    <property type="term" value="F:phosphoric diester hydrolase activity"/>
    <property type="evidence" value="ECO:0007669"/>
    <property type="project" value="InterPro"/>
</dbReference>
<dbReference type="AlphaFoldDB" id="A0A024H127"/>
<evidence type="ECO:0000313" key="3">
    <source>
        <dbReference type="EMBL" id="CCQ45890.1"/>
    </source>
</evidence>
<accession>A0A024H127</accession>
<feature type="domain" description="GP-PDE" evidence="2">
    <location>
        <begin position="38"/>
        <end position="339"/>
    </location>
</feature>